<evidence type="ECO:0000256" key="6">
    <source>
        <dbReference type="ARBA" id="ARBA00024695"/>
    </source>
</evidence>
<accession>A7RIL8</accession>
<dbReference type="GO" id="GO:0030490">
    <property type="term" value="P:maturation of SSU-rRNA"/>
    <property type="evidence" value="ECO:0000318"/>
    <property type="project" value="GO_Central"/>
</dbReference>
<keyword evidence="9" id="KW-1185">Reference proteome</keyword>
<evidence type="ECO:0000256" key="3">
    <source>
        <dbReference type="ARBA" id="ARBA00022517"/>
    </source>
</evidence>
<dbReference type="PANTHER" id="PTHR23183">
    <property type="entry name" value="NOP14"/>
    <property type="match status" value="1"/>
</dbReference>
<evidence type="ECO:0000256" key="2">
    <source>
        <dbReference type="ARBA" id="ARBA00007466"/>
    </source>
</evidence>
<dbReference type="GO" id="GO:0030692">
    <property type="term" value="C:Noc4p-Nop14p complex"/>
    <property type="evidence" value="ECO:0000318"/>
    <property type="project" value="GO_Central"/>
</dbReference>
<feature type="region of interest" description="Disordered" evidence="7">
    <location>
        <begin position="1"/>
        <end position="28"/>
    </location>
</feature>
<keyword evidence="4" id="KW-0698">rRNA processing</keyword>
<dbReference type="AlphaFoldDB" id="A7RIL8"/>
<dbReference type="STRING" id="45351.A7RIL8"/>
<feature type="compositionally biased region" description="Basic and acidic residues" evidence="7">
    <location>
        <begin position="819"/>
        <end position="831"/>
    </location>
</feature>
<feature type="region of interest" description="Disordered" evidence="7">
    <location>
        <begin position="192"/>
        <end position="211"/>
    </location>
</feature>
<feature type="compositionally biased region" description="Acidic residues" evidence="7">
    <location>
        <begin position="348"/>
        <end position="397"/>
    </location>
</feature>
<dbReference type="Proteomes" id="UP000001593">
    <property type="component" value="Unassembled WGS sequence"/>
</dbReference>
<comment type="similarity">
    <text evidence="2">Belongs to the NOP14 family.</text>
</comment>
<feature type="region of interest" description="Disordered" evidence="7">
    <location>
        <begin position="840"/>
        <end position="860"/>
    </location>
</feature>
<dbReference type="InterPro" id="IPR007276">
    <property type="entry name" value="Nop14"/>
</dbReference>
<feature type="region of interest" description="Disordered" evidence="7">
    <location>
        <begin position="337"/>
        <end position="409"/>
    </location>
</feature>
<dbReference type="InParanoid" id="A7RIL8"/>
<gene>
    <name evidence="8" type="ORF">NEMVEDRAFT_v1g178433</name>
</gene>
<comment type="function">
    <text evidence="6">Involved in nucleolar processing of pre-18S ribosomal RNA. Has a role in the nuclear export of 40S pre-ribosomal subunit to the cytoplasm.</text>
</comment>
<comment type="subcellular location">
    <subcellularLocation>
        <location evidence="1">Nucleus</location>
        <location evidence="1">Nucleolus</location>
    </subcellularLocation>
</comment>
<dbReference type="OrthoDB" id="441771at2759"/>
<feature type="compositionally biased region" description="Low complexity" evidence="7">
    <location>
        <begin position="7"/>
        <end position="22"/>
    </location>
</feature>
<sequence>MVKLKKSISAAKKAAKRNAQQKTVTNNPFEVHVNKQKYEILGRKMKHDRGLPGVSRSKAMKKRQKTLLTEYKQKNKANIFVDKRFGENDAEMTLEDKLMQRFTIEKQRHHAKAGIYNLEEEELTHLGHSLGDVGKFDDVRLSDEEDQEDEKNVQDAHFGGFLMKATKQESNRENEEGKHRSRKEIMEEVVAKSKLKKHERQMAKAESSNLTETLDQDWKEIRSMLSFRDPHHKTEVKADDYDIAVKELAFELKGKATNKLKTDEQIAKEEQERLSRLEAERIRRMRGLPPEDSKPKHKSADDLGDSFSIQTDDRISVSYWDGKINLPEGEETLEYEWLGKKAGKSDGSDDGDKDGDGEEIADESGEDEDDDDDISGEDDAGSDLDSDPESADEDEQVEISNAKKHKKDLMSSVKKSSSVAAKKELPFTFNAPKNYSEFTSMISKWKRDDALTIIERIKACNHPKILPENKSKMEIFFSILLEFMKDLLTECPPDIKTVNKLTRHLFDIAQHSPVNTSRVVQGFLRKAQSQFTEQLDCTGGKGKFPGLDTLMMLPLITVLFPTSDFKHSVCTPAMVYIAELLAQSRVRCITDVLKGLFLCSTVLEFIGVSKRLVPEAINFLCGTFYLASDKTSETSHLLMPFKAKSKWSDLLKIQTDENATVIKEAKVSIIEALSDGDLSNTQTRVSVLHLALRITSELCELYKDLPAFKETFSPVLCHLHRIPIKTYPAFVKELHSSLVARIEALSGQVRSHLALQTRKPQPIKTFEPKFDEHYDIKSKKNKGSKKANEDQKLKYKFKREFKGAIREVRKDSQFLARQKHQEQMDRDAERMRKVKQIEHMLSNQQAETNEMNRKKRKHRA</sequence>
<dbReference type="OMA" id="KSCWPSL"/>
<dbReference type="HOGENOM" id="CLU_008874_0_0_1"/>
<dbReference type="GO" id="GO:0032040">
    <property type="term" value="C:small-subunit processome"/>
    <property type="evidence" value="ECO:0000318"/>
    <property type="project" value="GO_Central"/>
</dbReference>
<feature type="compositionally biased region" description="Basic and acidic residues" evidence="7">
    <location>
        <begin position="259"/>
        <end position="282"/>
    </location>
</feature>
<dbReference type="Pfam" id="PF04147">
    <property type="entry name" value="Nop14"/>
    <property type="match status" value="1"/>
</dbReference>
<evidence type="ECO:0000256" key="5">
    <source>
        <dbReference type="ARBA" id="ARBA00023242"/>
    </source>
</evidence>
<organism evidence="8 9">
    <name type="scientific">Nematostella vectensis</name>
    <name type="common">Starlet sea anemone</name>
    <dbReference type="NCBI Taxonomy" id="45351"/>
    <lineage>
        <taxon>Eukaryota</taxon>
        <taxon>Metazoa</taxon>
        <taxon>Cnidaria</taxon>
        <taxon>Anthozoa</taxon>
        <taxon>Hexacorallia</taxon>
        <taxon>Actiniaria</taxon>
        <taxon>Edwardsiidae</taxon>
        <taxon>Nematostella</taxon>
    </lineage>
</organism>
<evidence type="ECO:0000256" key="4">
    <source>
        <dbReference type="ARBA" id="ARBA00022552"/>
    </source>
</evidence>
<evidence type="ECO:0008006" key="10">
    <source>
        <dbReference type="Google" id="ProtNLM"/>
    </source>
</evidence>
<evidence type="ECO:0000313" key="8">
    <source>
        <dbReference type="EMBL" id="EDO48736.1"/>
    </source>
</evidence>
<dbReference type="eggNOG" id="KOG2147">
    <property type="taxonomic scope" value="Eukaryota"/>
</dbReference>
<keyword evidence="5" id="KW-0539">Nucleus</keyword>
<evidence type="ECO:0000256" key="1">
    <source>
        <dbReference type="ARBA" id="ARBA00004604"/>
    </source>
</evidence>
<dbReference type="PANTHER" id="PTHR23183:SF0">
    <property type="entry name" value="NUCLEOLAR PROTEIN 14"/>
    <property type="match status" value="1"/>
</dbReference>
<reference evidence="8 9" key="1">
    <citation type="journal article" date="2007" name="Science">
        <title>Sea anemone genome reveals ancestral eumetazoan gene repertoire and genomic organization.</title>
        <authorList>
            <person name="Putnam N.H."/>
            <person name="Srivastava M."/>
            <person name="Hellsten U."/>
            <person name="Dirks B."/>
            <person name="Chapman J."/>
            <person name="Salamov A."/>
            <person name="Terry A."/>
            <person name="Shapiro H."/>
            <person name="Lindquist E."/>
            <person name="Kapitonov V.V."/>
            <person name="Jurka J."/>
            <person name="Genikhovich G."/>
            <person name="Grigoriev I.V."/>
            <person name="Lucas S.M."/>
            <person name="Steele R.E."/>
            <person name="Finnerty J.R."/>
            <person name="Technau U."/>
            <person name="Martindale M.Q."/>
            <person name="Rokhsar D.S."/>
        </authorList>
    </citation>
    <scope>NUCLEOTIDE SEQUENCE [LARGE SCALE GENOMIC DNA]</scope>
    <source>
        <strain evidence="9">CH2 X CH6</strain>
    </source>
</reference>
<feature type="compositionally biased region" description="Basic and acidic residues" evidence="7">
    <location>
        <begin position="289"/>
        <end position="301"/>
    </location>
</feature>
<name>A7RIL8_NEMVE</name>
<keyword evidence="3" id="KW-0690">Ribosome biogenesis</keyword>
<dbReference type="GO" id="GO:0005730">
    <property type="term" value="C:nucleolus"/>
    <property type="evidence" value="ECO:0000318"/>
    <property type="project" value="GO_Central"/>
</dbReference>
<evidence type="ECO:0000256" key="7">
    <source>
        <dbReference type="SAM" id="MobiDB-lite"/>
    </source>
</evidence>
<dbReference type="PhylomeDB" id="A7RIL8"/>
<dbReference type="EMBL" id="DS469512">
    <property type="protein sequence ID" value="EDO48736.1"/>
    <property type="molecule type" value="Genomic_DNA"/>
</dbReference>
<evidence type="ECO:0000313" key="9">
    <source>
        <dbReference type="Proteomes" id="UP000001593"/>
    </source>
</evidence>
<feature type="region of interest" description="Disordered" evidence="7">
    <location>
        <begin position="812"/>
        <end position="831"/>
    </location>
</feature>
<feature type="region of interest" description="Disordered" evidence="7">
    <location>
        <begin position="259"/>
        <end position="308"/>
    </location>
</feature>
<protein>
    <recommendedName>
        <fullName evidence="10">Nucleolar protein 14</fullName>
    </recommendedName>
</protein>
<feature type="compositionally biased region" description="Basic and acidic residues" evidence="7">
    <location>
        <begin position="337"/>
        <end position="347"/>
    </location>
</feature>
<dbReference type="KEGG" id="nve:5521081"/>
<proteinExistence type="inferred from homology"/>